<keyword evidence="2" id="KW-1185">Reference proteome</keyword>
<accession>K4AHU2</accession>
<sequence length="60" mass="6642">MALAWRRRCAQVTRGVAQGATGRWCRRGEGTTCRLCVGRRRTRREEDNCQRASGGGGTTT</sequence>
<dbReference type="AlphaFoldDB" id="K4AHU2"/>
<proteinExistence type="predicted"/>
<organism evidence="1 2">
    <name type="scientific">Setaria italica</name>
    <name type="common">Foxtail millet</name>
    <name type="synonym">Panicum italicum</name>
    <dbReference type="NCBI Taxonomy" id="4555"/>
    <lineage>
        <taxon>Eukaryota</taxon>
        <taxon>Viridiplantae</taxon>
        <taxon>Streptophyta</taxon>
        <taxon>Embryophyta</taxon>
        <taxon>Tracheophyta</taxon>
        <taxon>Spermatophyta</taxon>
        <taxon>Magnoliopsida</taxon>
        <taxon>Liliopsida</taxon>
        <taxon>Poales</taxon>
        <taxon>Poaceae</taxon>
        <taxon>PACMAD clade</taxon>
        <taxon>Panicoideae</taxon>
        <taxon>Panicodae</taxon>
        <taxon>Paniceae</taxon>
        <taxon>Cenchrinae</taxon>
        <taxon>Setaria</taxon>
    </lineage>
</organism>
<evidence type="ECO:0000313" key="2">
    <source>
        <dbReference type="Proteomes" id="UP000004995"/>
    </source>
</evidence>
<dbReference type="Proteomes" id="UP000004995">
    <property type="component" value="Unassembled WGS sequence"/>
</dbReference>
<name>K4AHU2_SETIT</name>
<reference evidence="2" key="1">
    <citation type="journal article" date="2012" name="Nat. Biotechnol.">
        <title>Reference genome sequence of the model plant Setaria.</title>
        <authorList>
            <person name="Bennetzen J.L."/>
            <person name="Schmutz J."/>
            <person name="Wang H."/>
            <person name="Percifield R."/>
            <person name="Hawkins J."/>
            <person name="Pontaroli A.C."/>
            <person name="Estep M."/>
            <person name="Feng L."/>
            <person name="Vaughn J.N."/>
            <person name="Grimwood J."/>
            <person name="Jenkins J."/>
            <person name="Barry K."/>
            <person name="Lindquist E."/>
            <person name="Hellsten U."/>
            <person name="Deshpande S."/>
            <person name="Wang X."/>
            <person name="Wu X."/>
            <person name="Mitros T."/>
            <person name="Triplett J."/>
            <person name="Yang X."/>
            <person name="Ye C.Y."/>
            <person name="Mauro-Herrera M."/>
            <person name="Wang L."/>
            <person name="Li P."/>
            <person name="Sharma M."/>
            <person name="Sharma R."/>
            <person name="Ronald P.C."/>
            <person name="Panaud O."/>
            <person name="Kellogg E.A."/>
            <person name="Brutnell T.P."/>
            <person name="Doust A.N."/>
            <person name="Tuskan G.A."/>
            <person name="Rokhsar D."/>
            <person name="Devos K.M."/>
        </authorList>
    </citation>
    <scope>NUCLEOTIDE SEQUENCE [LARGE SCALE GENOMIC DNA]</scope>
    <source>
        <strain evidence="2">cv. Yugu1</strain>
    </source>
</reference>
<dbReference type="Gramene" id="KQK89030">
    <property type="protein sequence ID" value="KQK89030"/>
    <property type="gene ID" value="SETIT_038449mg"/>
</dbReference>
<evidence type="ECO:0000313" key="1">
    <source>
        <dbReference type="EnsemblPlants" id="KQK89030"/>
    </source>
</evidence>
<reference evidence="1" key="2">
    <citation type="submission" date="2018-08" db="UniProtKB">
        <authorList>
            <consortium name="EnsemblPlants"/>
        </authorList>
    </citation>
    <scope>IDENTIFICATION</scope>
    <source>
        <strain evidence="1">Yugu1</strain>
    </source>
</reference>
<protein>
    <submittedName>
        <fullName evidence="1">Uncharacterized protein</fullName>
    </submittedName>
</protein>
<dbReference type="EnsemblPlants" id="KQK89030">
    <property type="protein sequence ID" value="KQK89030"/>
    <property type="gene ID" value="SETIT_038449mg"/>
</dbReference>
<dbReference type="InParanoid" id="K4AHU2"/>
<dbReference type="HOGENOM" id="CLU_2946104_0_0_1"/>
<dbReference type="EMBL" id="AGNK02005608">
    <property type="status" value="NOT_ANNOTATED_CDS"/>
    <property type="molecule type" value="Genomic_DNA"/>
</dbReference>